<dbReference type="OrthoDB" id="2686736at2759"/>
<dbReference type="Proteomes" id="UP000053820">
    <property type="component" value="Unassembled WGS sequence"/>
</dbReference>
<dbReference type="EMBL" id="KN839874">
    <property type="protein sequence ID" value="KIJ60263.1"/>
    <property type="molecule type" value="Genomic_DNA"/>
</dbReference>
<proteinExistence type="predicted"/>
<dbReference type="AlphaFoldDB" id="A0A0C9W2Q1"/>
<protein>
    <submittedName>
        <fullName evidence="2">Unplaced genomic scaffold scaffold_40, whole genome shotgun sequence</fullName>
    </submittedName>
</protein>
<feature type="compositionally biased region" description="Polar residues" evidence="1">
    <location>
        <begin position="180"/>
        <end position="194"/>
    </location>
</feature>
<sequence>MAECLISDKWPDQHEILAEIENFFLPQNKRDWARSQIQSCKQGNLRVDEYMSKWLSLYRQSKISEEHAVYLLEINTNPRIIKQVFILGGRADTVNAYLERIQMIRRAQESFLMFQPSPRPRDAPGVTTRLGLRPTEGRANRWTSVPPLRAEEQAPRSATSAAKGDTLHAIGKGKGREVRSTSAANETAPQSQADFKQMDFEEAKAFFYDMQVAEMKSQGKGFGP</sequence>
<organism evidence="2 3">
    <name type="scientific">Hydnomerulius pinastri MD-312</name>
    <dbReference type="NCBI Taxonomy" id="994086"/>
    <lineage>
        <taxon>Eukaryota</taxon>
        <taxon>Fungi</taxon>
        <taxon>Dikarya</taxon>
        <taxon>Basidiomycota</taxon>
        <taxon>Agaricomycotina</taxon>
        <taxon>Agaricomycetes</taxon>
        <taxon>Agaricomycetidae</taxon>
        <taxon>Boletales</taxon>
        <taxon>Boletales incertae sedis</taxon>
        <taxon>Leucogyrophana</taxon>
    </lineage>
</organism>
<accession>A0A0C9W2Q1</accession>
<evidence type="ECO:0000256" key="1">
    <source>
        <dbReference type="SAM" id="MobiDB-lite"/>
    </source>
</evidence>
<reference evidence="2 3" key="1">
    <citation type="submission" date="2014-04" db="EMBL/GenBank/DDBJ databases">
        <title>Evolutionary Origins and Diversification of the Mycorrhizal Mutualists.</title>
        <authorList>
            <consortium name="DOE Joint Genome Institute"/>
            <consortium name="Mycorrhizal Genomics Consortium"/>
            <person name="Kohler A."/>
            <person name="Kuo A."/>
            <person name="Nagy L.G."/>
            <person name="Floudas D."/>
            <person name="Copeland A."/>
            <person name="Barry K.W."/>
            <person name="Cichocki N."/>
            <person name="Veneault-Fourrey C."/>
            <person name="LaButti K."/>
            <person name="Lindquist E.A."/>
            <person name="Lipzen A."/>
            <person name="Lundell T."/>
            <person name="Morin E."/>
            <person name="Murat C."/>
            <person name="Riley R."/>
            <person name="Ohm R."/>
            <person name="Sun H."/>
            <person name="Tunlid A."/>
            <person name="Henrissat B."/>
            <person name="Grigoriev I.V."/>
            <person name="Hibbett D.S."/>
            <person name="Martin F."/>
        </authorList>
    </citation>
    <scope>NUCLEOTIDE SEQUENCE [LARGE SCALE GENOMIC DNA]</scope>
    <source>
        <strain evidence="2 3">MD-312</strain>
    </source>
</reference>
<feature type="region of interest" description="Disordered" evidence="1">
    <location>
        <begin position="116"/>
        <end position="195"/>
    </location>
</feature>
<name>A0A0C9W2Q1_9AGAM</name>
<gene>
    <name evidence="2" type="ORF">HYDPIDRAFT_32382</name>
</gene>
<dbReference type="HOGENOM" id="CLU_011693_0_0_1"/>
<keyword evidence="3" id="KW-1185">Reference proteome</keyword>
<evidence type="ECO:0000313" key="2">
    <source>
        <dbReference type="EMBL" id="KIJ60263.1"/>
    </source>
</evidence>
<evidence type="ECO:0000313" key="3">
    <source>
        <dbReference type="Proteomes" id="UP000053820"/>
    </source>
</evidence>